<protein>
    <submittedName>
        <fullName evidence="1">Uncharacterized protein</fullName>
    </submittedName>
</protein>
<evidence type="ECO:0000313" key="2">
    <source>
        <dbReference type="Proteomes" id="UP000501253"/>
    </source>
</evidence>
<keyword evidence="2" id="KW-1185">Reference proteome</keyword>
<dbReference type="InterPro" id="IPR036918">
    <property type="entry name" value="Pyrv_Knase_C_sf"/>
</dbReference>
<dbReference type="RefSeq" id="WP_168718879.1">
    <property type="nucleotide sequence ID" value="NZ_CP042909.1"/>
</dbReference>
<dbReference type="Gene3D" id="3.40.1380.20">
    <property type="entry name" value="Pyruvate kinase, C-terminal domain"/>
    <property type="match status" value="1"/>
</dbReference>
<dbReference type="AlphaFoldDB" id="A0A6H1WQT0"/>
<sequence length="184" mass="20167">MLILEKAGKHNTEAVIQLVKEEAPKRGLRHVVVASTFGDTGLLAARELCPLGLKVVVVTHNVGFREPGTLEMTPETRREIESLGAVVYTGTMVFRNLGTAIRELLHYSQQDLVANTLRIFGQGLKVCVEIVLMACDAGLIPPEDVVAVAGTARGADTAALIRAMPSNRFFHLKVREIWAKPRDW</sequence>
<dbReference type="Proteomes" id="UP000501253">
    <property type="component" value="Chromosome"/>
</dbReference>
<reference evidence="1 2" key="1">
    <citation type="submission" date="2019-08" db="EMBL/GenBank/DDBJ databases">
        <title>Complete genome sequence of Thermosulfurimonas marina SU872T, an anaerobic thermophilic chemolithoautotrophic bacterium isolated from a shallow marine hydrothermal vent.</title>
        <authorList>
            <person name="Allioux M."/>
            <person name="Jebbar M."/>
            <person name="Slobodkina G."/>
            <person name="Slobodkin A."/>
            <person name="Moalic Y."/>
            <person name="Frolova A."/>
            <person name="Shao Z."/>
            <person name="Alain K."/>
        </authorList>
    </citation>
    <scope>NUCLEOTIDE SEQUENCE [LARGE SCALE GENOMIC DNA]</scope>
    <source>
        <strain evidence="1 2">SU872</strain>
    </source>
</reference>
<dbReference type="SUPFAM" id="SSF52935">
    <property type="entry name" value="PK C-terminal domain-like"/>
    <property type="match status" value="1"/>
</dbReference>
<name>A0A6H1WQT0_9BACT</name>
<dbReference type="EMBL" id="CP042909">
    <property type="protein sequence ID" value="QJA05514.1"/>
    <property type="molecule type" value="Genomic_DNA"/>
</dbReference>
<evidence type="ECO:0000313" key="1">
    <source>
        <dbReference type="EMBL" id="QJA05514.1"/>
    </source>
</evidence>
<accession>A0A6H1WQT0</accession>
<organism evidence="1 2">
    <name type="scientific">Thermosulfurimonas marina</name>
    <dbReference type="NCBI Taxonomy" id="2047767"/>
    <lineage>
        <taxon>Bacteria</taxon>
        <taxon>Pseudomonadati</taxon>
        <taxon>Thermodesulfobacteriota</taxon>
        <taxon>Thermodesulfobacteria</taxon>
        <taxon>Thermodesulfobacteriales</taxon>
        <taxon>Thermodesulfobacteriaceae</taxon>
        <taxon>Thermosulfurimonas</taxon>
    </lineage>
</organism>
<proteinExistence type="predicted"/>
<dbReference type="KEGG" id="tmai:FVE67_01315"/>
<gene>
    <name evidence="1" type="ORF">FVE67_01315</name>
</gene>